<name>A0A6N7RQE9_9ACTN</name>
<proteinExistence type="predicted"/>
<evidence type="ECO:0000256" key="6">
    <source>
        <dbReference type="ARBA" id="ARBA00023125"/>
    </source>
</evidence>
<dbReference type="PANTHER" id="PTHR33841:SF6">
    <property type="entry name" value="TYPE II METHYLTRANSFERASE M.HINDII"/>
    <property type="match status" value="1"/>
</dbReference>
<dbReference type="CDD" id="cd02440">
    <property type="entry name" value="AdoMet_MTases"/>
    <property type="match status" value="1"/>
</dbReference>
<dbReference type="GO" id="GO:0003677">
    <property type="term" value="F:DNA binding"/>
    <property type="evidence" value="ECO:0007669"/>
    <property type="project" value="UniProtKB-KW"/>
</dbReference>
<dbReference type="AlphaFoldDB" id="A0A6N7RQE9"/>
<dbReference type="GO" id="GO:0032259">
    <property type="term" value="P:methylation"/>
    <property type="evidence" value="ECO:0007669"/>
    <property type="project" value="UniProtKB-KW"/>
</dbReference>
<keyword evidence="4" id="KW-0949">S-adenosyl-L-methionine</keyword>
<reference evidence="10" key="1">
    <citation type="submission" date="2019-08" db="EMBL/GenBank/DDBJ databases">
        <title>Arthrobacter sp. nov., isolated from plateau pika and Tibetan wild ass.</title>
        <authorList>
            <person name="Ge Y."/>
        </authorList>
    </citation>
    <scope>NUCLEOTIDE SEQUENCE [LARGE SCALE GENOMIC DNA]</scope>
    <source>
        <strain evidence="10">HF-4214</strain>
    </source>
</reference>
<keyword evidence="10" id="KW-1185">Reference proteome</keyword>
<comment type="catalytic activity">
    <reaction evidence="7">
        <text>a 2'-deoxyadenosine in DNA + S-adenosyl-L-methionine = an N(6)-methyl-2'-deoxyadenosine in DNA + S-adenosyl-L-homocysteine + H(+)</text>
        <dbReference type="Rhea" id="RHEA:15197"/>
        <dbReference type="Rhea" id="RHEA-COMP:12418"/>
        <dbReference type="Rhea" id="RHEA-COMP:12419"/>
        <dbReference type="ChEBI" id="CHEBI:15378"/>
        <dbReference type="ChEBI" id="CHEBI:57856"/>
        <dbReference type="ChEBI" id="CHEBI:59789"/>
        <dbReference type="ChEBI" id="CHEBI:90615"/>
        <dbReference type="ChEBI" id="CHEBI:90616"/>
        <dbReference type="EC" id="2.1.1.72"/>
    </reaction>
</comment>
<keyword evidence="2 9" id="KW-0489">Methyltransferase</keyword>
<comment type="caution">
    <text evidence="9">The sequence shown here is derived from an EMBL/GenBank/DDBJ whole genome shotgun (WGS) entry which is preliminary data.</text>
</comment>
<dbReference type="PANTHER" id="PTHR33841">
    <property type="entry name" value="DNA METHYLTRANSFERASE YEEA-RELATED"/>
    <property type="match status" value="1"/>
</dbReference>
<evidence type="ECO:0000256" key="7">
    <source>
        <dbReference type="ARBA" id="ARBA00047942"/>
    </source>
</evidence>
<keyword evidence="6" id="KW-0238">DNA-binding</keyword>
<keyword evidence="3" id="KW-0808">Transferase</keyword>
<gene>
    <name evidence="9" type="ORF">GJG86_10435</name>
</gene>
<evidence type="ECO:0000313" key="9">
    <source>
        <dbReference type="EMBL" id="MRX82908.1"/>
    </source>
</evidence>
<dbReference type="InterPro" id="IPR011639">
    <property type="entry name" value="MethylTrfase_TaqI-like_dom"/>
</dbReference>
<sequence>MSSVIDNEKTKKKCQVFTPTAVVEDMLDHLNYQNNLMGKKVLENSCGDGQFLVKIVKRYIDSSKSEGFSDEEIGMGLSSDVYGIELDETHFDKCIENLNMVINECGIKEVKWQIYNRDALRNPIEEKFDFIVGNPPYISYWDMDESERSYIKENYSTCNSGAFDYSYAFIEECLLRLSDTGRLVYIVPNSLFKTSSGKKLRRYMLPHLCAIYDYTTAKIFEGVLTTPAIIVADKSFDVGNIKYKDMSTNLILEIDKKKLADKWVFRTSSPVIKKSQGHRFGDCFNASISIATQRNRAFVLSGWQKKDDYLFRGSERVEWEAVKNAASPRSKKRMNKEYIIFPYSYVNGSIVRFSEQDYMNKYPLAYNYLLGFKDELLLRDSDKSAQWFEYGRSQALHHVWQKKLLISTLITGAVHVYDLEESEIPYSGIYITAKDAGNDLSLGKAKEILGSQDFMEYAQQVGISASGKTIRITPSNICDYCW</sequence>
<evidence type="ECO:0000256" key="3">
    <source>
        <dbReference type="ARBA" id="ARBA00022679"/>
    </source>
</evidence>
<dbReference type="PROSITE" id="PS00092">
    <property type="entry name" value="N6_MTASE"/>
    <property type="match status" value="1"/>
</dbReference>
<feature type="domain" description="Type II methyltransferase M.TaqI-like" evidence="8">
    <location>
        <begin position="86"/>
        <end position="220"/>
    </location>
</feature>
<dbReference type="GO" id="GO:0009307">
    <property type="term" value="P:DNA restriction-modification system"/>
    <property type="evidence" value="ECO:0007669"/>
    <property type="project" value="UniProtKB-KW"/>
</dbReference>
<evidence type="ECO:0000313" key="10">
    <source>
        <dbReference type="Proteomes" id="UP000438093"/>
    </source>
</evidence>
<dbReference type="InterPro" id="IPR002052">
    <property type="entry name" value="DNA_methylase_N6_adenine_CS"/>
</dbReference>
<evidence type="ECO:0000259" key="8">
    <source>
        <dbReference type="Pfam" id="PF07669"/>
    </source>
</evidence>
<keyword evidence="5" id="KW-0680">Restriction system</keyword>
<dbReference type="PRINTS" id="PR00507">
    <property type="entry name" value="N12N6MTFRASE"/>
</dbReference>
<accession>A0A6N7RQE9</accession>
<evidence type="ECO:0000256" key="2">
    <source>
        <dbReference type="ARBA" id="ARBA00022603"/>
    </source>
</evidence>
<dbReference type="EC" id="2.1.1.72" evidence="1"/>
<evidence type="ECO:0000256" key="4">
    <source>
        <dbReference type="ARBA" id="ARBA00022691"/>
    </source>
</evidence>
<dbReference type="EMBL" id="VTFY01000008">
    <property type="protein sequence ID" value="MRX82908.1"/>
    <property type="molecule type" value="Genomic_DNA"/>
</dbReference>
<evidence type="ECO:0000256" key="1">
    <source>
        <dbReference type="ARBA" id="ARBA00011900"/>
    </source>
</evidence>
<dbReference type="Gene3D" id="3.40.50.150">
    <property type="entry name" value="Vaccinia Virus protein VP39"/>
    <property type="match status" value="1"/>
</dbReference>
<dbReference type="InterPro" id="IPR050953">
    <property type="entry name" value="N4_N6_ade-DNA_methylase"/>
</dbReference>
<dbReference type="Proteomes" id="UP000438093">
    <property type="component" value="Unassembled WGS sequence"/>
</dbReference>
<dbReference type="Pfam" id="PF07669">
    <property type="entry name" value="Eco57I"/>
    <property type="match status" value="1"/>
</dbReference>
<dbReference type="RefSeq" id="WP_154333749.1">
    <property type="nucleotide sequence ID" value="NZ_VTFY01000008.1"/>
</dbReference>
<evidence type="ECO:0000256" key="5">
    <source>
        <dbReference type="ARBA" id="ARBA00022747"/>
    </source>
</evidence>
<dbReference type="SUPFAM" id="SSF53335">
    <property type="entry name" value="S-adenosyl-L-methionine-dependent methyltransferases"/>
    <property type="match status" value="1"/>
</dbReference>
<dbReference type="InterPro" id="IPR029063">
    <property type="entry name" value="SAM-dependent_MTases_sf"/>
</dbReference>
<organism evidence="9 10">
    <name type="scientific">Eggerthella guodeyinii</name>
    <dbReference type="NCBI Taxonomy" id="2690837"/>
    <lineage>
        <taxon>Bacteria</taxon>
        <taxon>Bacillati</taxon>
        <taxon>Actinomycetota</taxon>
        <taxon>Coriobacteriia</taxon>
        <taxon>Eggerthellales</taxon>
        <taxon>Eggerthellaceae</taxon>
        <taxon>Eggerthella</taxon>
    </lineage>
</organism>
<protein>
    <recommendedName>
        <fullName evidence="1">site-specific DNA-methyltransferase (adenine-specific)</fullName>
        <ecNumber evidence="1">2.1.1.72</ecNumber>
    </recommendedName>
</protein>
<dbReference type="GO" id="GO:0009007">
    <property type="term" value="F:site-specific DNA-methyltransferase (adenine-specific) activity"/>
    <property type="evidence" value="ECO:0007669"/>
    <property type="project" value="UniProtKB-EC"/>
</dbReference>